<protein>
    <submittedName>
        <fullName evidence="2">HD domain-containing protein</fullName>
    </submittedName>
</protein>
<evidence type="ECO:0000313" key="3">
    <source>
        <dbReference type="Proteomes" id="UP000698335"/>
    </source>
</evidence>
<dbReference type="Pfam" id="PF01966">
    <property type="entry name" value="HD"/>
    <property type="match status" value="1"/>
</dbReference>
<organism evidence="2 3">
    <name type="scientific">Lancefieldella rimae</name>
    <dbReference type="NCBI Taxonomy" id="1383"/>
    <lineage>
        <taxon>Bacteria</taxon>
        <taxon>Bacillati</taxon>
        <taxon>Actinomycetota</taxon>
        <taxon>Coriobacteriia</taxon>
        <taxon>Coriobacteriales</taxon>
        <taxon>Atopobiaceae</taxon>
        <taxon>Lancefieldella</taxon>
    </lineage>
</organism>
<accession>A0A930VWP5</accession>
<dbReference type="PANTHER" id="PTHR33594">
    <property type="entry name" value="SUPERFAMILY HYDROLASE, PUTATIVE (AFU_ORTHOLOGUE AFUA_1G03035)-RELATED"/>
    <property type="match status" value="1"/>
</dbReference>
<evidence type="ECO:0000313" key="2">
    <source>
        <dbReference type="EMBL" id="MBF4807986.1"/>
    </source>
</evidence>
<dbReference type="CDD" id="cd00077">
    <property type="entry name" value="HDc"/>
    <property type="match status" value="1"/>
</dbReference>
<proteinExistence type="predicted"/>
<name>A0A930VWP5_9ACTN</name>
<evidence type="ECO:0000259" key="1">
    <source>
        <dbReference type="PROSITE" id="PS51831"/>
    </source>
</evidence>
<dbReference type="EMBL" id="JABZGW010000190">
    <property type="protein sequence ID" value="MBF4807986.1"/>
    <property type="molecule type" value="Genomic_DNA"/>
</dbReference>
<dbReference type="SUPFAM" id="SSF109604">
    <property type="entry name" value="HD-domain/PDEase-like"/>
    <property type="match status" value="1"/>
</dbReference>
<dbReference type="PANTHER" id="PTHR33594:SF1">
    <property type="entry name" value="HD_PDEASE DOMAIN-CONTAINING PROTEIN"/>
    <property type="match status" value="1"/>
</dbReference>
<sequence length="214" mass="23828">MNQDIIARAIDYVKDVFAGDASGHDYFHTLRVYKMAIRLAQEEGADEQIVALAALLHDVDDRKLSPETARGKDRAVAFLREQGVAEEELRAIVKAIDEVSYAGTDSVEPSTIEGACVQDADRLDALGAIGIARTFAYGGSHNRALYDPDEAPVPDMSGEEYRNHISSSLNHFYEKLFNLVPLLNTRSARKIGSAREAYMKEFVDRFLAEWDGMR</sequence>
<feature type="domain" description="HD" evidence="1">
    <location>
        <begin position="25"/>
        <end position="126"/>
    </location>
</feature>
<dbReference type="InterPro" id="IPR006674">
    <property type="entry name" value="HD_domain"/>
</dbReference>
<dbReference type="Gene3D" id="1.10.472.50">
    <property type="entry name" value="HD-domain/PDEase-like"/>
    <property type="match status" value="1"/>
</dbReference>
<dbReference type="AlphaFoldDB" id="A0A930VWP5"/>
<dbReference type="Gene3D" id="1.20.58.1910">
    <property type="match status" value="1"/>
</dbReference>
<dbReference type="SMART" id="SM00471">
    <property type="entry name" value="HDc"/>
    <property type="match status" value="1"/>
</dbReference>
<comment type="caution">
    <text evidence="2">The sequence shown here is derived from an EMBL/GenBank/DDBJ whole genome shotgun (WGS) entry which is preliminary data.</text>
</comment>
<dbReference type="PROSITE" id="PS51831">
    <property type="entry name" value="HD"/>
    <property type="match status" value="1"/>
</dbReference>
<dbReference type="InterPro" id="IPR003607">
    <property type="entry name" value="HD/PDEase_dom"/>
</dbReference>
<dbReference type="Proteomes" id="UP000698335">
    <property type="component" value="Unassembled WGS sequence"/>
</dbReference>
<reference evidence="2" key="1">
    <citation type="submission" date="2020-04" db="EMBL/GenBank/DDBJ databases">
        <title>Deep metagenomics examines the oral microbiome during advanced dental caries in children, revealing novel taxa and co-occurrences with host molecules.</title>
        <authorList>
            <person name="Baker J.L."/>
            <person name="Morton J.T."/>
            <person name="Dinis M."/>
            <person name="Alvarez R."/>
            <person name="Tran N.C."/>
            <person name="Knight R."/>
            <person name="Edlund A."/>
        </authorList>
    </citation>
    <scope>NUCLEOTIDE SEQUENCE</scope>
    <source>
        <strain evidence="2">JCVI_38_bin.5</strain>
    </source>
</reference>
<gene>
    <name evidence="2" type="ORF">HXK26_04760</name>
</gene>